<feature type="binding site" evidence="5">
    <location>
        <position position="259"/>
    </location>
    <ligand>
        <name>substrate</name>
    </ligand>
</feature>
<dbReference type="GO" id="GO:0051287">
    <property type="term" value="F:NAD binding"/>
    <property type="evidence" value="ECO:0007669"/>
    <property type="project" value="InterPro"/>
</dbReference>
<dbReference type="EC" id="1.1.1.290" evidence="5"/>
<evidence type="ECO:0000256" key="1">
    <source>
        <dbReference type="ARBA" id="ARBA00022490"/>
    </source>
</evidence>
<dbReference type="InterPro" id="IPR024531">
    <property type="entry name" value="Erythronate-4-P_DHase_dimer"/>
</dbReference>
<keyword evidence="4 5" id="KW-0664">Pyridoxine biosynthesis</keyword>
<feature type="binding site" evidence="5">
    <location>
        <position position="233"/>
    </location>
    <ligand>
        <name>NAD(+)</name>
        <dbReference type="ChEBI" id="CHEBI:57540"/>
    </ligand>
</feature>
<dbReference type="EMBL" id="CM001167">
    <property type="protein sequence ID" value="EGJ70604.1"/>
    <property type="molecule type" value="Genomic_DNA"/>
</dbReference>
<keyword evidence="3 5" id="KW-0520">NAD</keyword>
<keyword evidence="10" id="KW-1185">Reference proteome</keyword>
<dbReference type="InterPro" id="IPR038251">
    <property type="entry name" value="PdxB_dimer_sf"/>
</dbReference>
<dbReference type="GO" id="GO:0046983">
    <property type="term" value="F:protein dimerization activity"/>
    <property type="evidence" value="ECO:0007669"/>
    <property type="project" value="InterPro"/>
</dbReference>
<sequence>MKILVDNKIPYIHDAICLLTDDVVYLPATEFTSSNVKDADVLIVRTRIKCNKELLEGSKVKFIATATIGFDHIDTEYCKEKGIVWKNAPGCNANSVRQYIQSSFILLEKEYFGSLKGLTLGIVGVGHVGSKIAELAEEFGLNVLLNDPLRCDNEKDFDHHQLIELAELADIITFHVPLSREGKYPTYHLGNDFFFRSLKKKPIIINSSRGEVIDTSSLKKYLDCHVVSQAIIDVWENEPHIDFDLLEKVFLGTPHIAGYSADGKAKATEMSLNAISDYYKLDVNIKIEPPTPSDTQIIAKDKKEALLKIYDPRIDSHNLKSDITQFEYLRSHYGLRREPSAFTIDIQK</sequence>
<comment type="subcellular location">
    <subcellularLocation>
        <location evidence="5">Cytoplasm</location>
    </subcellularLocation>
</comment>
<evidence type="ECO:0000256" key="2">
    <source>
        <dbReference type="ARBA" id="ARBA00023002"/>
    </source>
</evidence>
<dbReference type="Pfam" id="PF02826">
    <property type="entry name" value="2-Hacid_dh_C"/>
    <property type="match status" value="1"/>
</dbReference>
<dbReference type="CDD" id="cd12158">
    <property type="entry name" value="ErythrP_dh"/>
    <property type="match status" value="1"/>
</dbReference>
<comment type="subunit">
    <text evidence="5">Homodimer.</text>
</comment>
<feature type="domain" description="Erythronate-4-phosphate dehydrogenase dimerisation" evidence="8">
    <location>
        <begin position="303"/>
        <end position="346"/>
    </location>
</feature>
<dbReference type="HAMAP" id="MF_01825">
    <property type="entry name" value="PdxB"/>
    <property type="match status" value="1"/>
</dbReference>
<evidence type="ECO:0000256" key="4">
    <source>
        <dbReference type="ARBA" id="ARBA00023096"/>
    </source>
</evidence>
<dbReference type="GO" id="GO:0008615">
    <property type="term" value="P:pyridoxine biosynthetic process"/>
    <property type="evidence" value="ECO:0007669"/>
    <property type="project" value="UniProtKB-UniRule"/>
</dbReference>
<evidence type="ECO:0000313" key="9">
    <source>
        <dbReference type="EMBL" id="EGJ70604.1"/>
    </source>
</evidence>
<dbReference type="AlphaFoldDB" id="F3ZQU6"/>
<evidence type="ECO:0000259" key="7">
    <source>
        <dbReference type="Pfam" id="PF02826"/>
    </source>
</evidence>
<evidence type="ECO:0000259" key="6">
    <source>
        <dbReference type="Pfam" id="PF00389"/>
    </source>
</evidence>
<comment type="pathway">
    <text evidence="5">Cofactor biosynthesis; pyridoxine 5'-phosphate biosynthesis; pyridoxine 5'-phosphate from D-erythrose 4-phosphate: step 2/5.</text>
</comment>
<dbReference type="eggNOG" id="COG0111">
    <property type="taxonomic scope" value="Bacteria"/>
</dbReference>
<feature type="active site" evidence="5">
    <location>
        <position position="238"/>
    </location>
</feature>
<dbReference type="OrthoDB" id="1522997at2"/>
<dbReference type="Gene3D" id="3.30.1370.170">
    <property type="match status" value="1"/>
</dbReference>
<feature type="binding site" evidence="5">
    <location>
        <position position="147"/>
    </location>
    <ligand>
        <name>NAD(+)</name>
        <dbReference type="ChEBI" id="CHEBI:57540"/>
    </ligand>
</feature>
<dbReference type="PANTHER" id="PTHR10996:SF282">
    <property type="entry name" value="D-3-PHOSPHOGLYCERATE DEHYDROGENASE 1-RELATED"/>
    <property type="match status" value="1"/>
</dbReference>
<dbReference type="GO" id="GO:0033711">
    <property type="term" value="F:4-phosphoerythronate dehydrogenase activity"/>
    <property type="evidence" value="ECO:0007669"/>
    <property type="project" value="UniProtKB-EC"/>
</dbReference>
<feature type="binding site" evidence="5">
    <location>
        <position position="258"/>
    </location>
    <ligand>
        <name>NAD(+)</name>
        <dbReference type="ChEBI" id="CHEBI:57540"/>
    </ligand>
</feature>
<comment type="similarity">
    <text evidence="5">Belongs to the D-isomer specific 2-hydroxyacid dehydrogenase family. PdxB subfamily.</text>
</comment>
<dbReference type="InterPro" id="IPR006140">
    <property type="entry name" value="D-isomer_DH_NAD-bd"/>
</dbReference>
<protein>
    <recommendedName>
        <fullName evidence="5">Erythronate-4-phosphate dehydrogenase</fullName>
        <ecNumber evidence="5">1.1.1.290</ecNumber>
    </recommendedName>
</protein>
<comment type="caution">
    <text evidence="5">Lacks conserved residue(s) required for the propagation of feature annotation.</text>
</comment>
<dbReference type="Gene3D" id="3.40.50.720">
    <property type="entry name" value="NAD(P)-binding Rossmann-like Domain"/>
    <property type="match status" value="2"/>
</dbReference>
<dbReference type="InterPro" id="IPR020921">
    <property type="entry name" value="Erythronate-4-P_DHase"/>
</dbReference>
<proteinExistence type="inferred from homology"/>
<evidence type="ECO:0000313" key="10">
    <source>
        <dbReference type="Proteomes" id="UP000018439"/>
    </source>
</evidence>
<feature type="binding site" evidence="5">
    <location>
        <position position="46"/>
    </location>
    <ligand>
        <name>substrate</name>
    </ligand>
</feature>
<dbReference type="InterPro" id="IPR036291">
    <property type="entry name" value="NAD(P)-bd_dom_sf"/>
</dbReference>
<comment type="catalytic activity">
    <reaction evidence="5">
        <text>4-phospho-D-erythronate + NAD(+) = (R)-3-hydroxy-2-oxo-4-phosphooxybutanoate + NADH + H(+)</text>
        <dbReference type="Rhea" id="RHEA:18829"/>
        <dbReference type="ChEBI" id="CHEBI:15378"/>
        <dbReference type="ChEBI" id="CHEBI:57540"/>
        <dbReference type="ChEBI" id="CHEBI:57945"/>
        <dbReference type="ChEBI" id="CHEBI:58538"/>
        <dbReference type="ChEBI" id="CHEBI:58766"/>
        <dbReference type="EC" id="1.1.1.290"/>
    </reaction>
</comment>
<name>F3ZQU6_9BACE</name>
<dbReference type="SUPFAM" id="SSF51735">
    <property type="entry name" value="NAD(P)-binding Rossmann-fold domains"/>
    <property type="match status" value="1"/>
</dbReference>
<dbReference type="GO" id="GO:0005737">
    <property type="term" value="C:cytoplasm"/>
    <property type="evidence" value="ECO:0007669"/>
    <property type="project" value="UniProtKB-SubCell"/>
</dbReference>
<keyword evidence="1 5" id="KW-0963">Cytoplasm</keyword>
<dbReference type="STRING" id="679937.Bcop_0386"/>
<feature type="domain" description="D-isomer specific 2-hydroxyacid dehydrogenase catalytic" evidence="6">
    <location>
        <begin position="17"/>
        <end position="280"/>
    </location>
</feature>
<feature type="active site" description="Proton donor" evidence="5">
    <location>
        <position position="255"/>
    </location>
</feature>
<dbReference type="Pfam" id="PF11890">
    <property type="entry name" value="DUF3410"/>
    <property type="match status" value="1"/>
</dbReference>
<gene>
    <name evidence="5" type="primary">pdxB</name>
    <name evidence="9" type="ORF">Bcop_0386</name>
</gene>
<dbReference type="HOGENOM" id="CLU_019796_4_0_10"/>
<dbReference type="InterPro" id="IPR006139">
    <property type="entry name" value="D-isomer_2_OHA_DH_cat_dom"/>
</dbReference>
<evidence type="ECO:0000256" key="3">
    <source>
        <dbReference type="ARBA" id="ARBA00023027"/>
    </source>
</evidence>
<dbReference type="InterPro" id="IPR029753">
    <property type="entry name" value="D-isomer_DH_CS"/>
</dbReference>
<organism evidence="9 10">
    <name type="scientific">Bacteroides coprosuis DSM 18011</name>
    <dbReference type="NCBI Taxonomy" id="679937"/>
    <lineage>
        <taxon>Bacteria</taxon>
        <taxon>Pseudomonadati</taxon>
        <taxon>Bacteroidota</taxon>
        <taxon>Bacteroidia</taxon>
        <taxon>Bacteroidales</taxon>
        <taxon>Bacteroidaceae</taxon>
        <taxon>Bacteroides</taxon>
    </lineage>
</organism>
<reference evidence="9 10" key="1">
    <citation type="journal article" date="2011" name="Stand. Genomic Sci.">
        <title>Non-contiguous finished genome sequence of Bacteroides coprosuis type strain (PC139).</title>
        <authorList>
            <person name="Land M."/>
            <person name="Held B."/>
            <person name="Gronow S."/>
            <person name="Abt B."/>
            <person name="Lucas S."/>
            <person name="Del Rio T.G."/>
            <person name="Nolan M."/>
            <person name="Tice H."/>
            <person name="Cheng J.F."/>
            <person name="Pitluck S."/>
            <person name="Liolios K."/>
            <person name="Pagani I."/>
            <person name="Ivanova N."/>
            <person name="Mavromatis K."/>
            <person name="Mikhailova N."/>
            <person name="Pati A."/>
            <person name="Tapia R."/>
            <person name="Han C."/>
            <person name="Goodwin L."/>
            <person name="Chen A."/>
            <person name="Palaniappan K."/>
            <person name="Hauser L."/>
            <person name="Brambilla E.M."/>
            <person name="Rohde M."/>
            <person name="Goker M."/>
            <person name="Detter J.C."/>
            <person name="Woyke T."/>
            <person name="Bristow J."/>
            <person name="Eisen J.A."/>
            <person name="Markowitz V."/>
            <person name="Hugenholtz P."/>
            <person name="Kyrpides N.C."/>
            <person name="Klenk H.P."/>
            <person name="Lapidus A."/>
        </authorList>
    </citation>
    <scope>NUCLEOTIDE SEQUENCE</scope>
    <source>
        <strain evidence="9 10">DSM 18011</strain>
    </source>
</reference>
<comment type="function">
    <text evidence="5">Catalyzes the oxidation of erythronate-4-phosphate to 3-hydroxy-2-oxo-4-phosphonooxybutanoate.</text>
</comment>
<feature type="active site" evidence="5">
    <location>
        <position position="209"/>
    </location>
</feature>
<evidence type="ECO:0000259" key="8">
    <source>
        <dbReference type="Pfam" id="PF11890"/>
    </source>
</evidence>
<dbReference type="InterPro" id="IPR050223">
    <property type="entry name" value="D-isomer_2-hydroxyacid_DH"/>
</dbReference>
<dbReference type="Pfam" id="PF00389">
    <property type="entry name" value="2-Hacid_dh"/>
    <property type="match status" value="1"/>
</dbReference>
<dbReference type="PANTHER" id="PTHR10996">
    <property type="entry name" value="2-HYDROXYACID DEHYDROGENASE-RELATED"/>
    <property type="match status" value="1"/>
</dbReference>
<accession>F3ZQU6</accession>
<dbReference type="PROSITE" id="PS00671">
    <property type="entry name" value="D_2_HYDROXYACID_DH_3"/>
    <property type="match status" value="1"/>
</dbReference>
<feature type="binding site" evidence="5">
    <location>
        <position position="67"/>
    </location>
    <ligand>
        <name>substrate</name>
    </ligand>
</feature>
<evidence type="ECO:0000256" key="5">
    <source>
        <dbReference type="HAMAP-Rule" id="MF_01825"/>
    </source>
</evidence>
<feature type="domain" description="D-isomer specific 2-hydroxyacid dehydrogenase NAD-binding" evidence="7">
    <location>
        <begin position="111"/>
        <end position="257"/>
    </location>
</feature>
<dbReference type="UniPathway" id="UPA00244">
    <property type="reaction ID" value="UER00310"/>
</dbReference>
<dbReference type="Proteomes" id="UP000018439">
    <property type="component" value="Chromosome"/>
</dbReference>
<dbReference type="SUPFAM" id="SSF52283">
    <property type="entry name" value="Formate/glycerate dehydrogenase catalytic domain-like"/>
    <property type="match status" value="1"/>
</dbReference>
<keyword evidence="2 5" id="KW-0560">Oxidoreductase</keyword>